<dbReference type="PANTHER" id="PTHR48100:SF1">
    <property type="entry name" value="HISTIDINE PHOSPHATASE FAMILY PROTEIN-RELATED"/>
    <property type="match status" value="1"/>
</dbReference>
<dbReference type="SUPFAM" id="SSF53254">
    <property type="entry name" value="Phosphoglycerate mutase-like"/>
    <property type="match status" value="1"/>
</dbReference>
<gene>
    <name evidence="1" type="ORF">FCK90_14660</name>
</gene>
<dbReference type="AlphaFoldDB" id="A0A5J5KVJ6"/>
<keyword evidence="2" id="KW-1185">Reference proteome</keyword>
<dbReference type="Proteomes" id="UP000325957">
    <property type="component" value="Unassembled WGS sequence"/>
</dbReference>
<dbReference type="Pfam" id="PF00300">
    <property type="entry name" value="His_Phos_1"/>
    <property type="match status" value="1"/>
</dbReference>
<dbReference type="InterPro" id="IPR013078">
    <property type="entry name" value="His_Pase_superF_clade-1"/>
</dbReference>
<reference evidence="1 2" key="1">
    <citation type="submission" date="2019-05" db="EMBL/GenBank/DDBJ databases">
        <title>Kocuria coralli sp. nov., a novel actinobacterium isolated from coral reef seawater.</title>
        <authorList>
            <person name="Li J."/>
        </authorList>
    </citation>
    <scope>NUCLEOTIDE SEQUENCE [LARGE SCALE GENOMIC DNA]</scope>
    <source>
        <strain evidence="1 2">SCSIO 13007</strain>
    </source>
</reference>
<dbReference type="InterPro" id="IPR050275">
    <property type="entry name" value="PGM_Phosphatase"/>
</dbReference>
<dbReference type="EMBL" id="SZWF01000037">
    <property type="protein sequence ID" value="KAA9392961.1"/>
    <property type="molecule type" value="Genomic_DNA"/>
</dbReference>
<proteinExistence type="predicted"/>
<name>A0A5J5KVJ6_9MICC</name>
<dbReference type="GO" id="GO:0005737">
    <property type="term" value="C:cytoplasm"/>
    <property type="evidence" value="ECO:0007669"/>
    <property type="project" value="TreeGrafter"/>
</dbReference>
<evidence type="ECO:0000313" key="1">
    <source>
        <dbReference type="EMBL" id="KAA9392961.1"/>
    </source>
</evidence>
<dbReference type="InterPro" id="IPR029033">
    <property type="entry name" value="His_PPase_superfam"/>
</dbReference>
<dbReference type="GO" id="GO:0016791">
    <property type="term" value="F:phosphatase activity"/>
    <property type="evidence" value="ECO:0007669"/>
    <property type="project" value="TreeGrafter"/>
</dbReference>
<dbReference type="PANTHER" id="PTHR48100">
    <property type="entry name" value="BROAD-SPECIFICITY PHOSPHATASE YOR283W-RELATED"/>
    <property type="match status" value="1"/>
</dbReference>
<organism evidence="1 2">
    <name type="scientific">Kocuria coralli</name>
    <dbReference type="NCBI Taxonomy" id="1461025"/>
    <lineage>
        <taxon>Bacteria</taxon>
        <taxon>Bacillati</taxon>
        <taxon>Actinomycetota</taxon>
        <taxon>Actinomycetes</taxon>
        <taxon>Micrococcales</taxon>
        <taxon>Micrococcaceae</taxon>
        <taxon>Kocuria</taxon>
    </lineage>
</organism>
<evidence type="ECO:0000313" key="2">
    <source>
        <dbReference type="Proteomes" id="UP000325957"/>
    </source>
</evidence>
<dbReference type="SMART" id="SM00855">
    <property type="entry name" value="PGAM"/>
    <property type="match status" value="1"/>
</dbReference>
<dbReference type="Gene3D" id="3.40.50.1240">
    <property type="entry name" value="Phosphoglycerate mutase-like"/>
    <property type="match status" value="1"/>
</dbReference>
<sequence length="237" mass="27003">MSRSLGREPMKFESHKHQSPRTELVLVRHASSTRAQEGLWGRLYDAPLAQGYQAQLRQTRRDLGGFDGQKVLSSPLLRCTQTAEHLFPQSQVELVPEFRAYHSGELESVTEEYVAREHPGYLQLSYGERFLCPRFNEESVELQILRVARGLHRVLQSNEQFLLIVTHYSTLNIIANLGARSWDTQLHAGGVYNVAFAGYLRIAIDPRIILGDIESNLGNMVQARVNEHWTGESYGVW</sequence>
<dbReference type="CDD" id="cd07067">
    <property type="entry name" value="HP_PGM_like"/>
    <property type="match status" value="1"/>
</dbReference>
<accession>A0A5J5KVJ6</accession>
<dbReference type="OrthoDB" id="4120859at2"/>
<comment type="caution">
    <text evidence="1">The sequence shown here is derived from an EMBL/GenBank/DDBJ whole genome shotgun (WGS) entry which is preliminary data.</text>
</comment>
<protein>
    <submittedName>
        <fullName evidence="1">Histidine phosphatase family protein</fullName>
    </submittedName>
</protein>